<evidence type="ECO:0000256" key="2">
    <source>
        <dbReference type="RuleBase" id="RU004447"/>
    </source>
</evidence>
<dbReference type="InterPro" id="IPR007863">
    <property type="entry name" value="Peptidase_M16_C"/>
</dbReference>
<dbReference type="InterPro" id="IPR050361">
    <property type="entry name" value="MPP/UQCRC_Complex"/>
</dbReference>
<accession>A0A7C3EVC1</accession>
<feature type="domain" description="Peptidase M16 C-terminal" evidence="4">
    <location>
        <begin position="176"/>
        <end position="343"/>
    </location>
</feature>
<dbReference type="GO" id="GO:0046872">
    <property type="term" value="F:metal ion binding"/>
    <property type="evidence" value="ECO:0007669"/>
    <property type="project" value="InterPro"/>
</dbReference>
<feature type="domain" description="Peptidase M16 N-terminal" evidence="3">
    <location>
        <begin position="22"/>
        <end position="168"/>
    </location>
</feature>
<comment type="similarity">
    <text evidence="1 2">Belongs to the peptidase M16 family.</text>
</comment>
<dbReference type="GO" id="GO:0006508">
    <property type="term" value="P:proteolysis"/>
    <property type="evidence" value="ECO:0007669"/>
    <property type="project" value="InterPro"/>
</dbReference>
<sequence length="424" mass="47577">MKWGETGIPEIHATRLPGGMFVITEKLPHFHSVTLGFAYRVGARDDPPGREGIAHLIEHMIFKGTGELDAKKINIIAESHGAELNGFTDKEGTCFYARFPRDQSRVIVRLMRQILALPAFAEPELIKEKEVVREEIRAGEEDPESCALNLLFTALFGVGPLGRPAIGTLDSIDPISGRDLSEFYRTNYCADNGVVVAVGAVDHTELVALLSEFGNQKCGQSVRLPSLPGQRNFLVRHRPDISQVHLCLAVPVFSYADPRRYALSVLNTALGGGVSSRLFQRLREEEGLVYSVGSFIELYQDTGLLAVYFSVEQQKLARCVGVLKDELHRLRTEKITREEFERALVMTRSAVLLGMESPINRMFRLSRAYLILGRVQTWEEIIDAYNQVTWEQVNNLIEELIIEERFYGSAVGPIPEAEMKKIIF</sequence>
<evidence type="ECO:0000259" key="4">
    <source>
        <dbReference type="Pfam" id="PF05193"/>
    </source>
</evidence>
<dbReference type="PANTHER" id="PTHR11851">
    <property type="entry name" value="METALLOPROTEASE"/>
    <property type="match status" value="1"/>
</dbReference>
<evidence type="ECO:0000256" key="1">
    <source>
        <dbReference type="ARBA" id="ARBA00007261"/>
    </source>
</evidence>
<evidence type="ECO:0000259" key="3">
    <source>
        <dbReference type="Pfam" id="PF00675"/>
    </source>
</evidence>
<name>A0A7C3EVC1_UNCW3</name>
<dbReference type="InterPro" id="IPR011249">
    <property type="entry name" value="Metalloenz_LuxS/M16"/>
</dbReference>
<dbReference type="PROSITE" id="PS00143">
    <property type="entry name" value="INSULINASE"/>
    <property type="match status" value="1"/>
</dbReference>
<dbReference type="Pfam" id="PF05193">
    <property type="entry name" value="Peptidase_M16_C"/>
    <property type="match status" value="1"/>
</dbReference>
<comment type="caution">
    <text evidence="6">The sequence shown here is derived from an EMBL/GenBank/DDBJ whole genome shotgun (WGS) entry which is preliminary data.</text>
</comment>
<dbReference type="PANTHER" id="PTHR11851:SF49">
    <property type="entry name" value="MITOCHONDRIAL-PROCESSING PEPTIDASE SUBUNIT ALPHA"/>
    <property type="match status" value="1"/>
</dbReference>
<dbReference type="GO" id="GO:0004222">
    <property type="term" value="F:metalloendopeptidase activity"/>
    <property type="evidence" value="ECO:0007669"/>
    <property type="project" value="InterPro"/>
</dbReference>
<dbReference type="EMBL" id="DSTU01000007">
    <property type="protein sequence ID" value="HFJ54048.1"/>
    <property type="molecule type" value="Genomic_DNA"/>
</dbReference>
<dbReference type="AlphaFoldDB" id="A0A7C3EVC1"/>
<evidence type="ECO:0000313" key="5">
    <source>
        <dbReference type="EMBL" id="HEA87282.1"/>
    </source>
</evidence>
<protein>
    <submittedName>
        <fullName evidence="6">Insulinase family protein</fullName>
    </submittedName>
</protein>
<organism evidence="6">
    <name type="scientific">candidate division WOR-3 bacterium</name>
    <dbReference type="NCBI Taxonomy" id="2052148"/>
    <lineage>
        <taxon>Bacteria</taxon>
        <taxon>Bacteria division WOR-3</taxon>
    </lineage>
</organism>
<dbReference type="EMBL" id="DSLG01000004">
    <property type="protein sequence ID" value="HEA87282.1"/>
    <property type="molecule type" value="Genomic_DNA"/>
</dbReference>
<dbReference type="InterPro" id="IPR001431">
    <property type="entry name" value="Pept_M16_Zn_BS"/>
</dbReference>
<dbReference type="InterPro" id="IPR011765">
    <property type="entry name" value="Pept_M16_N"/>
</dbReference>
<proteinExistence type="inferred from homology"/>
<reference evidence="6" key="1">
    <citation type="journal article" date="2020" name="mSystems">
        <title>Genome- and Community-Level Interaction Insights into Carbon Utilization and Element Cycling Functions of Hydrothermarchaeota in Hydrothermal Sediment.</title>
        <authorList>
            <person name="Zhou Z."/>
            <person name="Liu Y."/>
            <person name="Xu W."/>
            <person name="Pan J."/>
            <person name="Luo Z.H."/>
            <person name="Li M."/>
        </authorList>
    </citation>
    <scope>NUCLEOTIDE SEQUENCE [LARGE SCALE GENOMIC DNA]</scope>
    <source>
        <strain evidence="5">SpSt-265</strain>
        <strain evidence="6">SpSt-465</strain>
    </source>
</reference>
<evidence type="ECO:0000313" key="6">
    <source>
        <dbReference type="EMBL" id="HFJ54048.1"/>
    </source>
</evidence>
<gene>
    <name evidence="5" type="ORF">ENP94_04635</name>
    <name evidence="6" type="ORF">ENS16_05110</name>
</gene>
<dbReference type="Pfam" id="PF00675">
    <property type="entry name" value="Peptidase_M16"/>
    <property type="match status" value="1"/>
</dbReference>
<dbReference type="SUPFAM" id="SSF63411">
    <property type="entry name" value="LuxS/MPP-like metallohydrolase"/>
    <property type="match status" value="2"/>
</dbReference>
<dbReference type="Gene3D" id="3.30.830.10">
    <property type="entry name" value="Metalloenzyme, LuxS/M16 peptidase-like"/>
    <property type="match status" value="2"/>
</dbReference>